<feature type="compositionally biased region" description="Basic and acidic residues" evidence="8">
    <location>
        <begin position="831"/>
        <end position="841"/>
    </location>
</feature>
<feature type="region of interest" description="Disordered" evidence="8">
    <location>
        <begin position="61"/>
        <end position="104"/>
    </location>
</feature>
<evidence type="ECO:0000313" key="11">
    <source>
        <dbReference type="Proteomes" id="UP000799421"/>
    </source>
</evidence>
<dbReference type="GO" id="GO:0000981">
    <property type="term" value="F:DNA-binding transcription factor activity, RNA polymerase II-specific"/>
    <property type="evidence" value="ECO:0007669"/>
    <property type="project" value="InterPro"/>
</dbReference>
<gene>
    <name evidence="10" type="ORF">K470DRAFT_197383</name>
</gene>
<keyword evidence="4 7" id="KW-0863">Zinc-finger</keyword>
<proteinExistence type="predicted"/>
<dbReference type="EMBL" id="MU005962">
    <property type="protein sequence ID" value="KAF2863267.1"/>
    <property type="molecule type" value="Genomic_DNA"/>
</dbReference>
<keyword evidence="11" id="KW-1185">Reference proteome</keyword>
<dbReference type="GO" id="GO:0000978">
    <property type="term" value="F:RNA polymerase II cis-regulatory region sequence-specific DNA binding"/>
    <property type="evidence" value="ECO:0007669"/>
    <property type="project" value="InterPro"/>
</dbReference>
<protein>
    <recommendedName>
        <fullName evidence="9">C2H2-type domain-containing protein</fullName>
    </recommendedName>
</protein>
<dbReference type="CDD" id="cd12148">
    <property type="entry name" value="fungal_TF_MHR"/>
    <property type="match status" value="1"/>
</dbReference>
<reference evidence="10" key="1">
    <citation type="journal article" date="2020" name="Stud. Mycol.">
        <title>101 Dothideomycetes genomes: a test case for predicting lifestyles and emergence of pathogens.</title>
        <authorList>
            <person name="Haridas S."/>
            <person name="Albert R."/>
            <person name="Binder M."/>
            <person name="Bloem J."/>
            <person name="Labutti K."/>
            <person name="Salamov A."/>
            <person name="Andreopoulos B."/>
            <person name="Baker S."/>
            <person name="Barry K."/>
            <person name="Bills G."/>
            <person name="Bluhm B."/>
            <person name="Cannon C."/>
            <person name="Castanera R."/>
            <person name="Culley D."/>
            <person name="Daum C."/>
            <person name="Ezra D."/>
            <person name="Gonzalez J."/>
            <person name="Henrissat B."/>
            <person name="Kuo A."/>
            <person name="Liang C."/>
            <person name="Lipzen A."/>
            <person name="Lutzoni F."/>
            <person name="Magnuson J."/>
            <person name="Mondo S."/>
            <person name="Nolan M."/>
            <person name="Ohm R."/>
            <person name="Pangilinan J."/>
            <person name="Park H.-J."/>
            <person name="Ramirez L."/>
            <person name="Alfaro M."/>
            <person name="Sun H."/>
            <person name="Tritt A."/>
            <person name="Yoshinaga Y."/>
            <person name="Zwiers L.-H."/>
            <person name="Turgeon B."/>
            <person name="Goodwin S."/>
            <person name="Spatafora J."/>
            <person name="Crous P."/>
            <person name="Grigoriev I."/>
        </authorList>
    </citation>
    <scope>NUCLEOTIDE SEQUENCE</scope>
    <source>
        <strain evidence="10">CBS 480.64</strain>
    </source>
</reference>
<evidence type="ECO:0000256" key="4">
    <source>
        <dbReference type="ARBA" id="ARBA00022771"/>
    </source>
</evidence>
<dbReference type="GO" id="GO:0005634">
    <property type="term" value="C:nucleus"/>
    <property type="evidence" value="ECO:0007669"/>
    <property type="project" value="UniProtKB-SubCell"/>
</dbReference>
<evidence type="ECO:0000256" key="5">
    <source>
        <dbReference type="ARBA" id="ARBA00022833"/>
    </source>
</evidence>
<feature type="region of interest" description="Disordered" evidence="8">
    <location>
        <begin position="821"/>
        <end position="850"/>
    </location>
</feature>
<comment type="subcellular location">
    <subcellularLocation>
        <location evidence="1">Nucleus</location>
    </subcellularLocation>
</comment>
<dbReference type="GO" id="GO:0008270">
    <property type="term" value="F:zinc ion binding"/>
    <property type="evidence" value="ECO:0007669"/>
    <property type="project" value="UniProtKB-KW"/>
</dbReference>
<dbReference type="PANTHER" id="PTHR40626:SF13">
    <property type="entry name" value="RESPIRATION FACTOR 2-RELATED"/>
    <property type="match status" value="1"/>
</dbReference>
<evidence type="ECO:0000256" key="8">
    <source>
        <dbReference type="SAM" id="MobiDB-lite"/>
    </source>
</evidence>
<accession>A0A6A7C7Q0</accession>
<sequence>KTDKPRPHVCVTCNRSFARLEHLKRHERSHTKEKPFECPECSRCFARRDLLLRHQQKLHFTTATASSRPRSARRDSMGGAAGGSGTKVRKNAGGVTGGWGHRPRAKTLSHFDPACLAQLEEATSANVYSTGLAGNGSGNATPRGPSLARHPPHGLPKLDLSGMGMHNFSSDLRTAPPFPGFGHEYGFRDNPFFGPVSTINPAALHMNAGHDVQNISQLDYSAIPEHDDLVYTHNWAMPMVHDSLEKAIESSPSRLSSGDSPDTGDGLGSSHPVRQSEAASWLPPGIDSADLSHPFSPQYAFQLSALGAGLPRIDASLGTLSPSHLRDASTSYFASETGYTASECLGRFGQANMSSDCPSLSPSMTDSVAQSSTASLSTDYAHDLTQQALLARITQAQSLAWTYGNQYMPPSASHGVSRSCTTMNLPSAADLRRFGDAFVRHALPHLPVIHVPTLHFDGSDQLAGSMNHLSPKANSAAGGGGLILFMAAIGALFELDRATSKRLFDAGRKATTLFLDEQRKSQAHGDSMQEAPPPLWLVQAQLLSVIYGFQCGDSLSVNIANNQCASLVSLARAAGLTKQPSEESIQPSGDMEMLEADAAADDSLSPGNDHLRKKWLQWKLAEERKRTFFAIFVISSLRTAAHNHAPLIVISEVNLDLPCEESLWMAESAEEWKARGGLTSGSHRLSFANALSQLLKAANNLPGVHNAKATVASSDSSLIGPKPGAFGYFLLINALHTLMWEAQHSCGSRASPHSEATLTQIEPALNAWHAMWKADGYCELTHPGEQSPMPLATDCIPLLDLARVHLHSYLAQRANDEGAALSDMTNPAGVAEHKDNSDRRSSLVSPISSRRERHLRRAAWHAADSLSVACKHKLTYSDPSSNILPIQSAVCFFHCARVLAEWAGTVQERFGPYLGVLGRDHVEYAKVPAMLLLESEDVELLHKLDAICATLEKRWAYENTMQADASPVEATALANCGYGSKILRAVGIMLGKGLAWPVTQIMAKRLEKLARHFDQCAEASCTT</sequence>
<feature type="domain" description="C2H2-type" evidence="9">
    <location>
        <begin position="8"/>
        <end position="35"/>
    </location>
</feature>
<dbReference type="OrthoDB" id="6077919at2759"/>
<feature type="domain" description="C2H2-type" evidence="9">
    <location>
        <begin position="36"/>
        <end position="59"/>
    </location>
</feature>
<dbReference type="Pfam" id="PF04082">
    <property type="entry name" value="Fungal_trans"/>
    <property type="match status" value="1"/>
</dbReference>
<dbReference type="GO" id="GO:0006351">
    <property type="term" value="P:DNA-templated transcription"/>
    <property type="evidence" value="ECO:0007669"/>
    <property type="project" value="InterPro"/>
</dbReference>
<dbReference type="SMART" id="SM00355">
    <property type="entry name" value="ZnF_C2H2"/>
    <property type="match status" value="2"/>
</dbReference>
<dbReference type="InterPro" id="IPR051059">
    <property type="entry name" value="VerF-like"/>
</dbReference>
<dbReference type="FunFam" id="3.30.160.60:FF:000446">
    <property type="entry name" value="Zinc finger protein"/>
    <property type="match status" value="1"/>
</dbReference>
<dbReference type="PROSITE" id="PS00028">
    <property type="entry name" value="ZINC_FINGER_C2H2_1"/>
    <property type="match status" value="2"/>
</dbReference>
<feature type="compositionally biased region" description="Low complexity" evidence="8">
    <location>
        <begin position="250"/>
        <end position="261"/>
    </location>
</feature>
<dbReference type="InterPro" id="IPR013087">
    <property type="entry name" value="Znf_C2H2_type"/>
</dbReference>
<evidence type="ECO:0000256" key="1">
    <source>
        <dbReference type="ARBA" id="ARBA00004123"/>
    </source>
</evidence>
<keyword evidence="2" id="KW-0479">Metal-binding</keyword>
<dbReference type="InterPro" id="IPR007219">
    <property type="entry name" value="XnlR_reg_dom"/>
</dbReference>
<feature type="non-terminal residue" evidence="10">
    <location>
        <position position="1023"/>
    </location>
</feature>
<feature type="region of interest" description="Disordered" evidence="8">
    <location>
        <begin position="133"/>
        <end position="152"/>
    </location>
</feature>
<dbReference type="SUPFAM" id="SSF57667">
    <property type="entry name" value="beta-beta-alpha zinc fingers"/>
    <property type="match status" value="1"/>
</dbReference>
<feature type="region of interest" description="Disordered" evidence="8">
    <location>
        <begin position="247"/>
        <end position="282"/>
    </location>
</feature>
<keyword evidence="5" id="KW-0862">Zinc</keyword>
<dbReference type="Pfam" id="PF00096">
    <property type="entry name" value="zf-C2H2"/>
    <property type="match status" value="2"/>
</dbReference>
<dbReference type="Proteomes" id="UP000799421">
    <property type="component" value="Unassembled WGS sequence"/>
</dbReference>
<dbReference type="InterPro" id="IPR036236">
    <property type="entry name" value="Znf_C2H2_sf"/>
</dbReference>
<evidence type="ECO:0000256" key="3">
    <source>
        <dbReference type="ARBA" id="ARBA00022737"/>
    </source>
</evidence>
<evidence type="ECO:0000256" key="2">
    <source>
        <dbReference type="ARBA" id="ARBA00022723"/>
    </source>
</evidence>
<dbReference type="Gene3D" id="3.30.160.60">
    <property type="entry name" value="Classic Zinc Finger"/>
    <property type="match status" value="2"/>
</dbReference>
<evidence type="ECO:0000256" key="7">
    <source>
        <dbReference type="PROSITE-ProRule" id="PRU00042"/>
    </source>
</evidence>
<evidence type="ECO:0000259" key="9">
    <source>
        <dbReference type="PROSITE" id="PS50157"/>
    </source>
</evidence>
<dbReference type="PROSITE" id="PS50157">
    <property type="entry name" value="ZINC_FINGER_C2H2_2"/>
    <property type="match status" value="2"/>
</dbReference>
<dbReference type="GO" id="GO:0000785">
    <property type="term" value="C:chromatin"/>
    <property type="evidence" value="ECO:0007669"/>
    <property type="project" value="TreeGrafter"/>
</dbReference>
<dbReference type="PANTHER" id="PTHR40626">
    <property type="entry name" value="MIP31509P"/>
    <property type="match status" value="1"/>
</dbReference>
<keyword evidence="6" id="KW-0539">Nucleus</keyword>
<evidence type="ECO:0000256" key="6">
    <source>
        <dbReference type="ARBA" id="ARBA00023242"/>
    </source>
</evidence>
<evidence type="ECO:0000313" key="10">
    <source>
        <dbReference type="EMBL" id="KAF2863267.1"/>
    </source>
</evidence>
<keyword evidence="3" id="KW-0677">Repeat</keyword>
<feature type="non-terminal residue" evidence="10">
    <location>
        <position position="1"/>
    </location>
</feature>
<dbReference type="FunFam" id="3.30.160.60:FF:000576">
    <property type="entry name" value="C2H2 transcription factor (AmdX)"/>
    <property type="match status" value="1"/>
</dbReference>
<dbReference type="AlphaFoldDB" id="A0A6A7C7Q0"/>
<name>A0A6A7C7Q0_9PEZI</name>
<organism evidence="10 11">
    <name type="scientific">Piedraia hortae CBS 480.64</name>
    <dbReference type="NCBI Taxonomy" id="1314780"/>
    <lineage>
        <taxon>Eukaryota</taxon>
        <taxon>Fungi</taxon>
        <taxon>Dikarya</taxon>
        <taxon>Ascomycota</taxon>
        <taxon>Pezizomycotina</taxon>
        <taxon>Dothideomycetes</taxon>
        <taxon>Dothideomycetidae</taxon>
        <taxon>Capnodiales</taxon>
        <taxon>Piedraiaceae</taxon>
        <taxon>Piedraia</taxon>
    </lineage>
</organism>